<protein>
    <submittedName>
        <fullName evidence="1">Uncharacterized protein</fullName>
    </submittedName>
</protein>
<evidence type="ECO:0000313" key="2">
    <source>
        <dbReference type="Proteomes" id="UP000011728"/>
    </source>
</evidence>
<keyword evidence="2" id="KW-1185">Reference proteome</keyword>
<proteinExistence type="predicted"/>
<name>M1LM59_9CLOT</name>
<dbReference type="Proteomes" id="UP000011728">
    <property type="component" value="Chromosome"/>
</dbReference>
<reference evidence="1 2" key="1">
    <citation type="submission" date="2013-02" db="EMBL/GenBank/DDBJ databases">
        <title>Genome sequence of Clostridium saccharoperbutylacetonicum N1-4(HMT).</title>
        <authorList>
            <person name="Poehlein A."/>
            <person name="Daniel R."/>
        </authorList>
    </citation>
    <scope>NUCLEOTIDE SEQUENCE [LARGE SCALE GENOMIC DNA]</scope>
    <source>
        <strain evidence="2">N1-4(HMT)</strain>
    </source>
</reference>
<accession>M1LM59</accession>
<dbReference type="HOGENOM" id="CLU_178327_0_0_9"/>
<sequence length="86" mass="10171">MIIVNCALRQDDIVKIVENITHDGINIFKCVAKEDLRLFFKCNFFLNKEKAKKIAHDAIINTNIGRTLFFNVVDINEYPWVKYPYY</sequence>
<evidence type="ECO:0000313" key="1">
    <source>
        <dbReference type="EMBL" id="AGF53895.1"/>
    </source>
</evidence>
<dbReference type="EMBL" id="CP004121">
    <property type="protein sequence ID" value="AGF53895.1"/>
    <property type="molecule type" value="Genomic_DNA"/>
</dbReference>
<dbReference type="AlphaFoldDB" id="M1LM59"/>
<gene>
    <name evidence="1" type="ORF">Cspa_c00600</name>
</gene>
<dbReference type="RefSeq" id="WP_015390231.1">
    <property type="nucleotide sequence ID" value="NC_020291.1"/>
</dbReference>
<organism evidence="1 2">
    <name type="scientific">Clostridium saccharoperbutylacetonicum N1-4(HMT)</name>
    <dbReference type="NCBI Taxonomy" id="931276"/>
    <lineage>
        <taxon>Bacteria</taxon>
        <taxon>Bacillati</taxon>
        <taxon>Bacillota</taxon>
        <taxon>Clostridia</taxon>
        <taxon>Eubacteriales</taxon>
        <taxon>Clostridiaceae</taxon>
        <taxon>Clostridium</taxon>
    </lineage>
</organism>
<dbReference type="KEGG" id="csr:Cspa_c00600"/>
<dbReference type="PATRIC" id="fig|931276.5.peg.52"/>
<dbReference type="OrthoDB" id="2881498at2"/>